<dbReference type="EMBL" id="KZ679128">
    <property type="protein sequence ID" value="PTB79827.1"/>
    <property type="molecule type" value="Genomic_DNA"/>
</dbReference>
<reference evidence="2 3" key="1">
    <citation type="submission" date="2016-07" db="EMBL/GenBank/DDBJ databases">
        <title>Multiple horizontal gene transfer events from other fungi enriched the ability of initially mycotrophic Trichoderma (Ascomycota) to feed on dead plant biomass.</title>
        <authorList>
            <consortium name="DOE Joint Genome Institute"/>
            <person name="Aerts A."/>
            <person name="Atanasova L."/>
            <person name="Chenthamara K."/>
            <person name="Zhang J."/>
            <person name="Grujic M."/>
            <person name="Henrissat B."/>
            <person name="Kuo A."/>
            <person name="Salamov A."/>
            <person name="Lipzen A."/>
            <person name="Labutti K."/>
            <person name="Barry K."/>
            <person name="Miao Y."/>
            <person name="Rahimi M.J."/>
            <person name="Shen Q."/>
            <person name="Grigoriev I.V."/>
            <person name="Kubicek C.P."/>
            <person name="Druzhinina I.S."/>
        </authorList>
    </citation>
    <scope>NUCLEOTIDE SEQUENCE [LARGE SCALE GENOMIC DNA]</scope>
    <source>
        <strain evidence="2 3">ATCC 18648</strain>
    </source>
</reference>
<keyword evidence="3" id="KW-1185">Reference proteome</keyword>
<evidence type="ECO:0000313" key="3">
    <source>
        <dbReference type="Proteomes" id="UP000240760"/>
    </source>
</evidence>
<accession>A0A2T4CE19</accession>
<keyword evidence="1" id="KW-0472">Membrane</keyword>
<proteinExistence type="predicted"/>
<dbReference type="Proteomes" id="UP000240760">
    <property type="component" value="Unassembled WGS sequence"/>
</dbReference>
<feature type="transmembrane region" description="Helical" evidence="1">
    <location>
        <begin position="36"/>
        <end position="58"/>
    </location>
</feature>
<sequence length="72" mass="8433">MRDGNVLAHMEDDIWISGSNLERVRQMGMATSDEDMIYLLAFVLFCCSSFSLRVVFCLRLQRKAVELRERRC</sequence>
<organism evidence="2 3">
    <name type="scientific">Trichoderma longibrachiatum ATCC 18648</name>
    <dbReference type="NCBI Taxonomy" id="983965"/>
    <lineage>
        <taxon>Eukaryota</taxon>
        <taxon>Fungi</taxon>
        <taxon>Dikarya</taxon>
        <taxon>Ascomycota</taxon>
        <taxon>Pezizomycotina</taxon>
        <taxon>Sordariomycetes</taxon>
        <taxon>Hypocreomycetidae</taxon>
        <taxon>Hypocreales</taxon>
        <taxon>Hypocreaceae</taxon>
        <taxon>Trichoderma</taxon>
    </lineage>
</organism>
<protein>
    <submittedName>
        <fullName evidence="2">Uncharacterized protein</fullName>
    </submittedName>
</protein>
<dbReference type="AlphaFoldDB" id="A0A2T4CE19"/>
<gene>
    <name evidence="2" type="ORF">M440DRAFT_1180876</name>
</gene>
<name>A0A2T4CE19_TRILO</name>
<evidence type="ECO:0000256" key="1">
    <source>
        <dbReference type="SAM" id="Phobius"/>
    </source>
</evidence>
<keyword evidence="1" id="KW-1133">Transmembrane helix</keyword>
<evidence type="ECO:0000313" key="2">
    <source>
        <dbReference type="EMBL" id="PTB79827.1"/>
    </source>
</evidence>
<keyword evidence="1" id="KW-0812">Transmembrane</keyword>